<reference evidence="4 5" key="1">
    <citation type="journal article" date="2012" name="J. Bacteriol.">
        <title>Genome Sequence of Radiation-Resistant Modestobacter marinus Strain BC501, a Representative Actinobacterium That Thrives on Calcareous Stone Surfaces.</title>
        <authorList>
            <person name="Normand P."/>
            <person name="Gury J."/>
            <person name="Pujic P."/>
            <person name="Chouaia B."/>
            <person name="Crotti E."/>
            <person name="Brusetti L."/>
            <person name="Daffonchio D."/>
            <person name="Vacherie B."/>
            <person name="Barbe V."/>
            <person name="Medigue C."/>
            <person name="Calteau A."/>
            <person name="Ghodhbane-Gtari F."/>
            <person name="Essoussi I."/>
            <person name="Nouioui I."/>
            <person name="Abbassi-Ghozzi I."/>
            <person name="Gtari M."/>
        </authorList>
    </citation>
    <scope>NUCLEOTIDE SEQUENCE [LARGE SCALE GENOMIC DNA]</scope>
    <source>
        <strain evidence="5">BC 501</strain>
    </source>
</reference>
<comment type="function">
    <text evidence="2">Required for morphogenesis under gluconeogenic growth conditions.</text>
</comment>
<dbReference type="Pfam" id="PF01933">
    <property type="entry name" value="CofD"/>
    <property type="match status" value="1"/>
</dbReference>
<organism evidence="4 5">
    <name type="scientific">Modestobacter italicus (strain DSM 44449 / CECT 9708 / BC 501)</name>
    <dbReference type="NCBI Taxonomy" id="2732864"/>
    <lineage>
        <taxon>Bacteria</taxon>
        <taxon>Bacillati</taxon>
        <taxon>Actinomycetota</taxon>
        <taxon>Actinomycetes</taxon>
        <taxon>Geodermatophilales</taxon>
        <taxon>Geodermatophilaceae</taxon>
        <taxon>Modestobacter</taxon>
    </lineage>
</organism>
<comment type="similarity">
    <text evidence="2">Belongs to the gluconeogenesis factor family.</text>
</comment>
<keyword evidence="5" id="KW-1185">Reference proteome</keyword>
<proteinExistence type="inferred from homology"/>
<dbReference type="HAMAP" id="MF_00973">
    <property type="entry name" value="Gluconeogen_factor"/>
    <property type="match status" value="1"/>
</dbReference>
<dbReference type="GO" id="GO:0005737">
    <property type="term" value="C:cytoplasm"/>
    <property type="evidence" value="ECO:0007669"/>
    <property type="project" value="UniProtKB-SubCell"/>
</dbReference>
<dbReference type="InterPro" id="IPR038136">
    <property type="entry name" value="CofD-like_dom_sf"/>
</dbReference>
<keyword evidence="1 2" id="KW-0963">Cytoplasm</keyword>
<dbReference type="HOGENOM" id="CLU_044041_1_0_11"/>
<name>I4F078_MODI5</name>
<evidence type="ECO:0000256" key="1">
    <source>
        <dbReference type="ARBA" id="ARBA00022490"/>
    </source>
</evidence>
<accession>I4F078</accession>
<dbReference type="GO" id="GO:0043743">
    <property type="term" value="F:LPPG:FO 2-phospho-L-lactate transferase activity"/>
    <property type="evidence" value="ECO:0007669"/>
    <property type="project" value="InterPro"/>
</dbReference>
<evidence type="ECO:0000256" key="3">
    <source>
        <dbReference type="SAM" id="MobiDB-lite"/>
    </source>
</evidence>
<dbReference type="STRING" id="477641.MODMU_3631"/>
<dbReference type="eggNOG" id="COG0391">
    <property type="taxonomic scope" value="Bacteria"/>
</dbReference>
<evidence type="ECO:0000256" key="2">
    <source>
        <dbReference type="HAMAP-Rule" id="MF_00973"/>
    </source>
</evidence>
<sequence>MQPAPDAGPVRMAAPPPVPAPTGGERRTAGRERLRVVALGGGHGLAAALTAWRRLAGELTAVVTVADDGGSSGRIRREMPVLPPGDLRMALAALAGEEPRTQEMARLLQHRFGGSGVLAGHPVGNLMLTGLTEMHGGDSVRALGVLEHLLGAQGRVLPMAEVPLDLVATVDSTDPDDPQDTRRIRGQVAIASTPGRVREIRVSPADPPVPASVLQAIAAADVISLGPGSWYTSVLPHLLVPRLRRALAESGARVVVVLNLEPQAGETDGFSPEEHLRVLLAHCEGVSLHTVIADAAAVVDRRGLLSAVQGCGAELVLAPVAAPDGAPRHDPSRLAAALASVVGAR</sequence>
<dbReference type="KEGG" id="mmar:MODMU_3631"/>
<dbReference type="InterPro" id="IPR002882">
    <property type="entry name" value="CofD"/>
</dbReference>
<gene>
    <name evidence="4" type="ordered locus">MODMU_3631</name>
</gene>
<dbReference type="OMA" id="LCGDDDW"/>
<evidence type="ECO:0000313" key="4">
    <source>
        <dbReference type="EMBL" id="CCH89041.1"/>
    </source>
</evidence>
<feature type="region of interest" description="Disordered" evidence="3">
    <location>
        <begin position="1"/>
        <end position="29"/>
    </location>
</feature>
<dbReference type="CDD" id="cd07187">
    <property type="entry name" value="YvcK_like"/>
    <property type="match status" value="1"/>
</dbReference>
<dbReference type="NCBIfam" id="TIGR01826">
    <property type="entry name" value="CofD_related"/>
    <property type="match status" value="1"/>
</dbReference>
<dbReference type="EMBL" id="FO203431">
    <property type="protein sequence ID" value="CCH89041.1"/>
    <property type="molecule type" value="Genomic_DNA"/>
</dbReference>
<dbReference type="Proteomes" id="UP000006461">
    <property type="component" value="Chromosome"/>
</dbReference>
<comment type="subcellular location">
    <subcellularLocation>
        <location evidence="2">Cytoplasm</location>
    </subcellularLocation>
</comment>
<dbReference type="AlphaFoldDB" id="I4F078"/>
<dbReference type="PANTHER" id="PTHR30135:SF3">
    <property type="entry name" value="GLUCONEOGENESIS FACTOR-RELATED"/>
    <property type="match status" value="1"/>
</dbReference>
<dbReference type="PANTHER" id="PTHR30135">
    <property type="entry name" value="UNCHARACTERIZED PROTEIN YVCK-RELATED"/>
    <property type="match status" value="1"/>
</dbReference>
<dbReference type="GO" id="GO:0008360">
    <property type="term" value="P:regulation of cell shape"/>
    <property type="evidence" value="ECO:0007669"/>
    <property type="project" value="UniProtKB-UniRule"/>
</dbReference>
<dbReference type="SUPFAM" id="SSF142338">
    <property type="entry name" value="CofD-like"/>
    <property type="match status" value="1"/>
</dbReference>
<dbReference type="OrthoDB" id="9783842at2"/>
<evidence type="ECO:0000313" key="5">
    <source>
        <dbReference type="Proteomes" id="UP000006461"/>
    </source>
</evidence>
<protein>
    <recommendedName>
        <fullName evidence="2">Putative gluconeogenesis factor</fullName>
    </recommendedName>
</protein>
<dbReference type="InterPro" id="IPR010119">
    <property type="entry name" value="Gluconeogen_factor"/>
</dbReference>
<dbReference type="PATRIC" id="fig|477641.3.peg.3446"/>
<dbReference type="Gene3D" id="3.40.50.10680">
    <property type="entry name" value="CofD-like domains"/>
    <property type="match status" value="1"/>
</dbReference>